<dbReference type="AlphaFoldDB" id="V5G982"/>
<sequence>MDPFDRLPVEIINIIIEYTADWFALNSLLEVSPKVTAIFDYSDQEAIRFTESALANNSITRHRLHRLYRMSARLRDPSLTCDNLAEFISRDHAEPFHSPSEEASVSRTTLRNMVKTASTLQQWACACLTTFLGRTRAVTFRRWTRDTVKQRIAGTCIYQPRDAGSPSWVEEYRVYRALWNLQYYADILRAGRRMNWETVGASRNFALWGADVPEDFILEQEALSVAECIRDILFNDSKKTISASGDHLAILESVALVLDDSFPICLRPPTWAPPEQPDVSASDDVWKRGFLAVTYNPLNLFWGSLRDRNTYRKTYFQEVAITDFRAFRALGMAVWDLWRLYSLGLWSIRRLGNGPVTTPDGHEVPQGADPAMAGGESEYRWSVLIQQQNEKETETRCKDEEEKNYCA</sequence>
<organism evidence="1 2">
    <name type="scientific">Byssochlamys spectabilis (strain No. 5 / NBRC 109023)</name>
    <name type="common">Paecilomyces variotii</name>
    <dbReference type="NCBI Taxonomy" id="1356009"/>
    <lineage>
        <taxon>Eukaryota</taxon>
        <taxon>Fungi</taxon>
        <taxon>Dikarya</taxon>
        <taxon>Ascomycota</taxon>
        <taxon>Pezizomycotina</taxon>
        <taxon>Eurotiomycetes</taxon>
        <taxon>Eurotiomycetidae</taxon>
        <taxon>Eurotiales</taxon>
        <taxon>Thermoascaceae</taxon>
        <taxon>Paecilomyces</taxon>
    </lineage>
</organism>
<evidence type="ECO:0000313" key="2">
    <source>
        <dbReference type="Proteomes" id="UP000018001"/>
    </source>
</evidence>
<evidence type="ECO:0008006" key="3">
    <source>
        <dbReference type="Google" id="ProtNLM"/>
    </source>
</evidence>
<dbReference type="Proteomes" id="UP000018001">
    <property type="component" value="Unassembled WGS sequence"/>
</dbReference>
<name>V5G982_BYSSN</name>
<dbReference type="EMBL" id="BAUL01000250">
    <property type="protein sequence ID" value="GAD98561.1"/>
    <property type="molecule type" value="Genomic_DNA"/>
</dbReference>
<dbReference type="InParanoid" id="V5G982"/>
<gene>
    <name evidence="1" type="ORF">PVAR5_7258</name>
</gene>
<dbReference type="HOGENOM" id="CLU_037438_1_0_1"/>
<protein>
    <recommendedName>
        <fullName evidence="3">F-box domain-containing protein</fullName>
    </recommendedName>
</protein>
<dbReference type="OrthoDB" id="4358152at2759"/>
<accession>V5G982</accession>
<evidence type="ECO:0000313" key="1">
    <source>
        <dbReference type="EMBL" id="GAD98561.1"/>
    </source>
</evidence>
<dbReference type="eggNOG" id="ENOG502T1M9">
    <property type="taxonomic scope" value="Eukaryota"/>
</dbReference>
<keyword evidence="2" id="KW-1185">Reference proteome</keyword>
<reference evidence="2" key="1">
    <citation type="journal article" date="2014" name="Genome Announc.">
        <title>Draft genome sequence of the formaldehyde-resistant fungus Byssochlamys spectabilis No. 5 (anamorph Paecilomyces variotii No. 5) (NBRC109023).</title>
        <authorList>
            <person name="Oka T."/>
            <person name="Ekino K."/>
            <person name="Fukuda K."/>
            <person name="Nomura Y."/>
        </authorList>
    </citation>
    <scope>NUCLEOTIDE SEQUENCE [LARGE SCALE GENOMIC DNA]</scope>
    <source>
        <strain evidence="2">No. 5 / NBRC 109023</strain>
    </source>
</reference>
<proteinExistence type="predicted"/>
<comment type="caution">
    <text evidence="1">The sequence shown here is derived from an EMBL/GenBank/DDBJ whole genome shotgun (WGS) entry which is preliminary data.</text>
</comment>